<dbReference type="InterPro" id="IPR033463">
    <property type="entry name" value="sCache_3"/>
</dbReference>
<feature type="transmembrane region" description="Helical" evidence="12">
    <location>
        <begin position="342"/>
        <end position="363"/>
    </location>
</feature>
<dbReference type="RefSeq" id="WP_281804619.1">
    <property type="nucleotide sequence ID" value="NZ_BSDO01000001.1"/>
</dbReference>
<dbReference type="CDD" id="cd06225">
    <property type="entry name" value="HAMP"/>
    <property type="match status" value="1"/>
</dbReference>
<reference evidence="15" key="1">
    <citation type="submission" date="2022-12" db="EMBL/GenBank/DDBJ databases">
        <title>Reference genome sequencing for broad-spectrum identification of bacterial and archaeal isolates by mass spectrometry.</title>
        <authorList>
            <person name="Sekiguchi Y."/>
            <person name="Tourlousse D.M."/>
        </authorList>
    </citation>
    <scope>NUCLEOTIDE SEQUENCE</scope>
    <source>
        <strain evidence="15">301</strain>
    </source>
</reference>
<dbReference type="InterPro" id="IPR003661">
    <property type="entry name" value="HisK_dim/P_dom"/>
</dbReference>
<keyword evidence="8 15" id="KW-0418">Kinase</keyword>
<proteinExistence type="predicted"/>
<dbReference type="EMBL" id="BSDO01000001">
    <property type="protein sequence ID" value="GLI20460.1"/>
    <property type="molecule type" value="Genomic_DNA"/>
</dbReference>
<keyword evidence="18" id="KW-1185">Reference proteome</keyword>
<dbReference type="Proteomes" id="UP001144397">
    <property type="component" value="Unassembled WGS sequence"/>
</dbReference>
<accession>A0A9W6FHV5</accession>
<dbReference type="InterPro" id="IPR003594">
    <property type="entry name" value="HATPase_dom"/>
</dbReference>
<evidence type="ECO:0000256" key="3">
    <source>
        <dbReference type="ARBA" id="ARBA00012438"/>
    </source>
</evidence>
<keyword evidence="11" id="KW-0175">Coiled coil</keyword>
<evidence type="ECO:0000256" key="9">
    <source>
        <dbReference type="ARBA" id="ARBA00022989"/>
    </source>
</evidence>
<dbReference type="Pfam" id="PF02518">
    <property type="entry name" value="HATPase_c"/>
    <property type="match status" value="1"/>
</dbReference>
<dbReference type="Gene3D" id="6.10.340.10">
    <property type="match status" value="1"/>
</dbReference>
<dbReference type="SUPFAM" id="SSF158472">
    <property type="entry name" value="HAMP domain-like"/>
    <property type="match status" value="1"/>
</dbReference>
<organism evidence="15 17">
    <name type="scientific">Xanthobacter flavus</name>
    <dbReference type="NCBI Taxonomy" id="281"/>
    <lineage>
        <taxon>Bacteria</taxon>
        <taxon>Pseudomonadati</taxon>
        <taxon>Pseudomonadota</taxon>
        <taxon>Alphaproteobacteria</taxon>
        <taxon>Hyphomicrobiales</taxon>
        <taxon>Xanthobacteraceae</taxon>
        <taxon>Xanthobacter</taxon>
    </lineage>
</organism>
<evidence type="ECO:0000256" key="4">
    <source>
        <dbReference type="ARBA" id="ARBA00022475"/>
    </source>
</evidence>
<gene>
    <name evidence="16" type="ORF">GGQ86_002257</name>
    <name evidence="15" type="ORF">XFLAVUS301_01340</name>
</gene>
<dbReference type="InterPro" id="IPR036097">
    <property type="entry name" value="HisK_dim/P_sf"/>
</dbReference>
<keyword evidence="10 12" id="KW-0472">Membrane</keyword>
<dbReference type="Pfam" id="PF17202">
    <property type="entry name" value="sCache_3_3"/>
    <property type="match status" value="1"/>
</dbReference>
<reference evidence="16 18" key="2">
    <citation type="submission" date="2023-07" db="EMBL/GenBank/DDBJ databases">
        <title>Genomic Encyclopedia of Type Strains, Phase IV (KMG-IV): sequencing the most valuable type-strain genomes for metagenomic binning, comparative biology and taxonomic classification.</title>
        <authorList>
            <person name="Goeker M."/>
        </authorList>
    </citation>
    <scope>NUCLEOTIDE SEQUENCE [LARGE SCALE GENOMIC DNA]</scope>
    <source>
        <strain evidence="16 18">DSM 338</strain>
    </source>
</reference>
<evidence type="ECO:0000313" key="15">
    <source>
        <dbReference type="EMBL" id="GLI20460.1"/>
    </source>
</evidence>
<dbReference type="GO" id="GO:0005886">
    <property type="term" value="C:plasma membrane"/>
    <property type="evidence" value="ECO:0007669"/>
    <property type="project" value="UniProtKB-SubCell"/>
</dbReference>
<comment type="caution">
    <text evidence="15">The sequence shown here is derived from an EMBL/GenBank/DDBJ whole genome shotgun (WGS) entry which is preliminary data.</text>
</comment>
<dbReference type="SMART" id="SM00387">
    <property type="entry name" value="HATPase_c"/>
    <property type="match status" value="1"/>
</dbReference>
<comment type="subcellular location">
    <subcellularLocation>
        <location evidence="2">Cell membrane</location>
        <topology evidence="2">Multi-pass membrane protein</topology>
    </subcellularLocation>
</comment>
<dbReference type="GO" id="GO:0000155">
    <property type="term" value="F:phosphorelay sensor kinase activity"/>
    <property type="evidence" value="ECO:0007669"/>
    <property type="project" value="InterPro"/>
</dbReference>
<dbReference type="PANTHER" id="PTHR43065:SF22">
    <property type="entry name" value="HISTIDINE KINASE"/>
    <property type="match status" value="1"/>
</dbReference>
<evidence type="ECO:0000256" key="12">
    <source>
        <dbReference type="SAM" id="Phobius"/>
    </source>
</evidence>
<evidence type="ECO:0000259" key="14">
    <source>
        <dbReference type="PROSITE" id="PS50885"/>
    </source>
</evidence>
<dbReference type="PRINTS" id="PR00344">
    <property type="entry name" value="BCTRLSENSOR"/>
</dbReference>
<dbReference type="EC" id="2.7.13.3" evidence="3"/>
<dbReference type="PROSITE" id="PS50109">
    <property type="entry name" value="HIS_KIN"/>
    <property type="match status" value="1"/>
</dbReference>
<keyword evidence="6" id="KW-0808">Transferase</keyword>
<name>A0A9W6FHV5_XANFL</name>
<dbReference type="GeneID" id="95760925"/>
<protein>
    <recommendedName>
        <fullName evidence="3">histidine kinase</fullName>
        <ecNumber evidence="3">2.7.13.3</ecNumber>
    </recommendedName>
</protein>
<dbReference type="InterPro" id="IPR003660">
    <property type="entry name" value="HAMP_dom"/>
</dbReference>
<evidence type="ECO:0000259" key="13">
    <source>
        <dbReference type="PROSITE" id="PS50109"/>
    </source>
</evidence>
<keyword evidence="9 12" id="KW-1133">Transmembrane helix</keyword>
<feature type="domain" description="Histidine kinase" evidence="13">
    <location>
        <begin position="469"/>
        <end position="683"/>
    </location>
</feature>
<dbReference type="SUPFAM" id="SSF47384">
    <property type="entry name" value="Homodimeric domain of signal transducing histidine kinase"/>
    <property type="match status" value="1"/>
</dbReference>
<dbReference type="InterPro" id="IPR004358">
    <property type="entry name" value="Sig_transdc_His_kin-like_C"/>
</dbReference>
<keyword evidence="4" id="KW-1003">Cell membrane</keyword>
<dbReference type="Proteomes" id="UP001245370">
    <property type="component" value="Unassembled WGS sequence"/>
</dbReference>
<evidence type="ECO:0000313" key="17">
    <source>
        <dbReference type="Proteomes" id="UP001144397"/>
    </source>
</evidence>
<evidence type="ECO:0000256" key="1">
    <source>
        <dbReference type="ARBA" id="ARBA00000085"/>
    </source>
</evidence>
<dbReference type="EMBL" id="JAVDPY010000003">
    <property type="protein sequence ID" value="MDR6333787.1"/>
    <property type="molecule type" value="Genomic_DNA"/>
</dbReference>
<dbReference type="SMART" id="SM00388">
    <property type="entry name" value="HisKA"/>
    <property type="match status" value="1"/>
</dbReference>
<dbReference type="InterPro" id="IPR029151">
    <property type="entry name" value="Sensor-like_sf"/>
</dbReference>
<evidence type="ECO:0000313" key="18">
    <source>
        <dbReference type="Proteomes" id="UP001245370"/>
    </source>
</evidence>
<dbReference type="Pfam" id="PF00512">
    <property type="entry name" value="HisKA"/>
    <property type="match status" value="1"/>
</dbReference>
<dbReference type="AlphaFoldDB" id="A0A9W6FHV5"/>
<evidence type="ECO:0000256" key="11">
    <source>
        <dbReference type="SAM" id="Coils"/>
    </source>
</evidence>
<dbReference type="PANTHER" id="PTHR43065">
    <property type="entry name" value="SENSOR HISTIDINE KINASE"/>
    <property type="match status" value="1"/>
</dbReference>
<evidence type="ECO:0000256" key="10">
    <source>
        <dbReference type="ARBA" id="ARBA00023136"/>
    </source>
</evidence>
<dbReference type="PROSITE" id="PS50885">
    <property type="entry name" value="HAMP"/>
    <property type="match status" value="1"/>
</dbReference>
<evidence type="ECO:0000256" key="7">
    <source>
        <dbReference type="ARBA" id="ARBA00022692"/>
    </source>
</evidence>
<feature type="transmembrane region" description="Helical" evidence="12">
    <location>
        <begin position="30"/>
        <end position="53"/>
    </location>
</feature>
<dbReference type="SUPFAM" id="SSF103190">
    <property type="entry name" value="Sensory domain-like"/>
    <property type="match status" value="1"/>
</dbReference>
<dbReference type="InterPro" id="IPR005467">
    <property type="entry name" value="His_kinase_dom"/>
</dbReference>
<dbReference type="SUPFAM" id="SSF55874">
    <property type="entry name" value="ATPase domain of HSP90 chaperone/DNA topoisomerase II/histidine kinase"/>
    <property type="match status" value="1"/>
</dbReference>
<dbReference type="Pfam" id="PF00672">
    <property type="entry name" value="HAMP"/>
    <property type="match status" value="1"/>
</dbReference>
<dbReference type="Gene3D" id="3.30.565.10">
    <property type="entry name" value="Histidine kinase-like ATPase, C-terminal domain"/>
    <property type="match status" value="1"/>
</dbReference>
<evidence type="ECO:0000256" key="6">
    <source>
        <dbReference type="ARBA" id="ARBA00022679"/>
    </source>
</evidence>
<feature type="domain" description="HAMP" evidence="14">
    <location>
        <begin position="367"/>
        <end position="420"/>
    </location>
</feature>
<dbReference type="CDD" id="cd00082">
    <property type="entry name" value="HisKA"/>
    <property type="match status" value="1"/>
</dbReference>
<evidence type="ECO:0000256" key="5">
    <source>
        <dbReference type="ARBA" id="ARBA00022553"/>
    </source>
</evidence>
<keyword evidence="5" id="KW-0597">Phosphoprotein</keyword>
<dbReference type="InterPro" id="IPR036890">
    <property type="entry name" value="HATPase_C_sf"/>
</dbReference>
<dbReference type="Gene3D" id="1.10.287.130">
    <property type="match status" value="1"/>
</dbReference>
<evidence type="ECO:0000256" key="2">
    <source>
        <dbReference type="ARBA" id="ARBA00004651"/>
    </source>
</evidence>
<evidence type="ECO:0000256" key="8">
    <source>
        <dbReference type="ARBA" id="ARBA00022777"/>
    </source>
</evidence>
<comment type="catalytic activity">
    <reaction evidence="1">
        <text>ATP + protein L-histidine = ADP + protein N-phospho-L-histidine.</text>
        <dbReference type="EC" id="2.7.13.3"/>
    </reaction>
</comment>
<sequence length="694" mass="74657">MAEAARTPAHKGADPPRGLLTRLRSVRMRLLAIALLPTLIILPAVLALVVTWWTRQFDRLLISKVNGDLTIARQYLDRLRERSDETLHALGDSVAFARVTGAGNSAALADFLDARRKVMGLDFLYLIDADGHSLAAAPAGAAREAREMWSVERRALAGTASTEIDIFGPQELERLSPQLADRAHIALVPTPGAVPTSREAEDRGMVVQSGTPVEMPDGQRAALVGGVLLNQNLDFIDTINDLVYRPGSLPEGSAGTATLFVDDVRVSTNVRLFEGRRALGTRVSQEVRNAVLGEGRVWLDRAFVVSDWYISAYEPVVDSHGKRIGMLYVGFLEAPFLALKRASLAAVAVGFLLVAMVAIPVLLRWAAAIFRPLEAMNATISAVEGGTLSARTGVAATSDEIGRVAHHLDDMLDLLQERDAELRRWTEELDRRVAERTRELEDANAELAATQRQLVMSEKLAAIGEITAGVAHEINNPVAVIQGNLDVARDVLGSAAGPVKTEFNLIDQQVHRINVIVSKLLQFARPAEFAGHLDPVAPGEVVGDALLLVQHLLSRSEIQVARTDAATRLVMMNRVELQQVLINLMVNAVHAMPGGGTLTVTTRDETRGRQTGVGIEVADTGTGIPEERIGRVFDPFFTTKPQGGTGLGLSISYTLIERAGGTMAVESPPGSGAIFSIWLPEAGSEVEEGAPNSA</sequence>
<feature type="coiled-coil region" evidence="11">
    <location>
        <begin position="408"/>
        <end position="460"/>
    </location>
</feature>
<keyword evidence="7 12" id="KW-0812">Transmembrane</keyword>
<dbReference type="SMART" id="SM00304">
    <property type="entry name" value="HAMP"/>
    <property type="match status" value="1"/>
</dbReference>
<evidence type="ECO:0000313" key="16">
    <source>
        <dbReference type="EMBL" id="MDR6333787.1"/>
    </source>
</evidence>